<dbReference type="EMBL" id="JAAKFY010000017">
    <property type="protein sequence ID" value="KAF3844022.1"/>
    <property type="molecule type" value="Genomic_DNA"/>
</dbReference>
<evidence type="ECO:0000256" key="2">
    <source>
        <dbReference type="ARBA" id="ARBA00023295"/>
    </source>
</evidence>
<proteinExistence type="predicted"/>
<sequence>MSTPGSGVGQGRANTGGKRFISGVVEGFYGRPWTMEQRTELLKEVGLNTYLYAPKDDYKHRMYWRDLYSAEEAEQLIALISAAKQHDVEFIYAISPGLDITFSNPKEATALMRKLDQVRQFGCRSFSLLFDDIETEMCAADKISFAYAQVAITNAVYQHLGDPETFLFCPTDYCAAFCTPSVLQSSYLHTVGEKLLPGIDILWTGPKVVSHKISVESIEEVSSVLRRPPVIWDNIHANDYDPQRLFLGPFKDRPTELIAKLRGVLTNPNCEFYPNFVAIHTLATWCKATADGRQRDVEMARLKKEVSEEEPMQTDMGEGSYIPGPGENPLYTAEPLTLEDLKLLSELFYLPYEHGPTARTMLQELDWLKNHSWAAAAETDKTAEWRSRAQQFDGLCEAVVQMFNRLSNAPNRSILYDLYNYICDIKSGVGLARAYVKTLGGQARPAAQLLNTDPEPWGFRGGLSGEFQRMLPCHGNRDLFRHPLMTSVYSIRMFCPEDKMEVQRIFREMQSAGEGKVPMMMHPPSSVMVGEIPPSPQCALVLEDEMGDFPSLVTIQVLPRVADPSPAKHMIGRLLSSIRSSGSRGVFCEVRHSDRRMLDLYPKLGFFKPITMAGLPQDIIAMGTS</sequence>
<dbReference type="FunFam" id="1.20.58.240:FF:000001">
    <property type="entry name" value="O-GlcNAcase like"/>
    <property type="match status" value="1"/>
</dbReference>
<dbReference type="GO" id="GO:0009100">
    <property type="term" value="P:glycoprotein metabolic process"/>
    <property type="evidence" value="ECO:0007669"/>
    <property type="project" value="TreeGrafter"/>
</dbReference>
<keyword evidence="2" id="KW-0326">Glycosidase</keyword>
<accession>A0A7J5Y3K8</accession>
<evidence type="ECO:0000313" key="10">
    <source>
        <dbReference type="EMBL" id="KAF3844022.1"/>
    </source>
</evidence>
<comment type="catalytic activity">
    <reaction evidence="4">
        <text>3-O-(N-acetyl-beta-D-glucosaminyl)-L-seryl-[protein] + H2O = N-acetyl-D-glucosamine + L-seryl-[protein]</text>
        <dbReference type="Rhea" id="RHEA:48876"/>
        <dbReference type="Rhea" id="RHEA-COMP:9863"/>
        <dbReference type="Rhea" id="RHEA-COMP:12251"/>
        <dbReference type="ChEBI" id="CHEBI:15377"/>
        <dbReference type="ChEBI" id="CHEBI:29999"/>
        <dbReference type="ChEBI" id="CHEBI:90838"/>
        <dbReference type="ChEBI" id="CHEBI:506227"/>
        <dbReference type="EC" id="3.2.1.169"/>
    </reaction>
</comment>
<feature type="region of interest" description="Disordered" evidence="8">
    <location>
        <begin position="304"/>
        <end position="324"/>
    </location>
</feature>
<evidence type="ECO:0000256" key="5">
    <source>
        <dbReference type="ARBA" id="ARBA00052136"/>
    </source>
</evidence>
<evidence type="ECO:0000256" key="3">
    <source>
        <dbReference type="ARBA" id="ARBA00030512"/>
    </source>
</evidence>
<dbReference type="AlphaFoldDB" id="A0A7J5Y3K8"/>
<dbReference type="SUPFAM" id="SSF51445">
    <property type="entry name" value="(Trans)glycosidases"/>
    <property type="match status" value="1"/>
</dbReference>
<dbReference type="Gene3D" id="3.40.630.30">
    <property type="match status" value="1"/>
</dbReference>
<evidence type="ECO:0000256" key="6">
    <source>
        <dbReference type="ARBA" id="ARBA00066938"/>
    </source>
</evidence>
<name>A0A7J5Y3K8_DISMA</name>
<dbReference type="PANTHER" id="PTHR13170">
    <property type="entry name" value="O-GLCNACASE"/>
    <property type="match status" value="1"/>
</dbReference>
<comment type="catalytic activity">
    <reaction evidence="5">
        <text>3-O-(N-acetyl-beta-D-glucosaminyl)-L-threonyl-[protein] + H2O = L-threonyl-[protein] + N-acetyl-D-glucosamine</text>
        <dbReference type="Rhea" id="RHEA:48892"/>
        <dbReference type="Rhea" id="RHEA-COMP:11060"/>
        <dbReference type="Rhea" id="RHEA-COMP:12252"/>
        <dbReference type="ChEBI" id="CHEBI:15377"/>
        <dbReference type="ChEBI" id="CHEBI:30013"/>
        <dbReference type="ChEBI" id="CHEBI:90840"/>
        <dbReference type="ChEBI" id="CHEBI:506227"/>
        <dbReference type="EC" id="3.2.1.169"/>
    </reaction>
</comment>
<evidence type="ECO:0000256" key="4">
    <source>
        <dbReference type="ARBA" id="ARBA00050933"/>
    </source>
</evidence>
<feature type="domain" description="GH84" evidence="9">
    <location>
        <begin position="20"/>
        <end position="290"/>
    </location>
</feature>
<organism evidence="10 11">
    <name type="scientific">Dissostichus mawsoni</name>
    <name type="common">Antarctic cod</name>
    <dbReference type="NCBI Taxonomy" id="36200"/>
    <lineage>
        <taxon>Eukaryota</taxon>
        <taxon>Metazoa</taxon>
        <taxon>Chordata</taxon>
        <taxon>Craniata</taxon>
        <taxon>Vertebrata</taxon>
        <taxon>Euteleostomi</taxon>
        <taxon>Actinopterygii</taxon>
        <taxon>Neopterygii</taxon>
        <taxon>Teleostei</taxon>
        <taxon>Neoteleostei</taxon>
        <taxon>Acanthomorphata</taxon>
        <taxon>Eupercaria</taxon>
        <taxon>Perciformes</taxon>
        <taxon>Notothenioidei</taxon>
        <taxon>Nototheniidae</taxon>
        <taxon>Dissostichus</taxon>
    </lineage>
</organism>
<feature type="non-terminal residue" evidence="10">
    <location>
        <position position="625"/>
    </location>
</feature>
<dbReference type="PANTHER" id="PTHR13170:SF19">
    <property type="entry name" value="O-GLCNACASE-LIKE"/>
    <property type="match status" value="1"/>
</dbReference>
<dbReference type="Pfam" id="PF07555">
    <property type="entry name" value="NAGidase"/>
    <property type="match status" value="1"/>
</dbReference>
<keyword evidence="11" id="KW-1185">Reference proteome</keyword>
<dbReference type="FunFam" id="3.20.20.80:FF:000009">
    <property type="entry name" value="O-GlcNAcase BT_4395"/>
    <property type="match status" value="1"/>
</dbReference>
<dbReference type="Gene3D" id="1.20.58.240">
    <property type="entry name" value="STAT, domain 1"/>
    <property type="match status" value="1"/>
</dbReference>
<evidence type="ECO:0000256" key="1">
    <source>
        <dbReference type="ARBA" id="ARBA00022801"/>
    </source>
</evidence>
<dbReference type="InterPro" id="IPR011496">
    <property type="entry name" value="O-GlcNAcase_cat"/>
</dbReference>
<evidence type="ECO:0000256" key="7">
    <source>
        <dbReference type="ARBA" id="ARBA00076634"/>
    </source>
</evidence>
<dbReference type="EC" id="3.2.1.169" evidence="6"/>
<dbReference type="PROSITE" id="PS52009">
    <property type="entry name" value="GH84"/>
    <property type="match status" value="1"/>
</dbReference>
<dbReference type="InterPro" id="IPR051822">
    <property type="entry name" value="Glycosyl_Hydrolase_84"/>
</dbReference>
<keyword evidence="1" id="KW-0378">Hydrolase</keyword>
<dbReference type="OrthoDB" id="9975416at2759"/>
<protein>
    <recommendedName>
        <fullName evidence="6">protein O-GlcNAcase</fullName>
        <ecNumber evidence="6">3.2.1.169</ecNumber>
    </recommendedName>
    <alternativeName>
        <fullName evidence="3">Beta-N-acetylhexosaminidase</fullName>
    </alternativeName>
    <alternativeName>
        <fullName evidence="7">Beta-hexosaminidase</fullName>
    </alternativeName>
</protein>
<dbReference type="InterPro" id="IPR017853">
    <property type="entry name" value="GH"/>
</dbReference>
<comment type="caution">
    <text evidence="10">The sequence shown here is derived from an EMBL/GenBank/DDBJ whole genome shotgun (WGS) entry which is preliminary data.</text>
</comment>
<evidence type="ECO:0000313" key="11">
    <source>
        <dbReference type="Proteomes" id="UP000518266"/>
    </source>
</evidence>
<dbReference type="Proteomes" id="UP000518266">
    <property type="component" value="Unassembled WGS sequence"/>
</dbReference>
<dbReference type="GO" id="GO:0102571">
    <property type="term" value="F:[protein]-3-O-(N-acetyl-D-glucosaminyl)-L-serine/L-threonine O-N-acetyl-alpha-D-glucosaminase activity"/>
    <property type="evidence" value="ECO:0007669"/>
    <property type="project" value="UniProtKB-EC"/>
</dbReference>
<gene>
    <name evidence="10" type="ORF">F7725_016070</name>
</gene>
<dbReference type="GO" id="GO:0016231">
    <property type="term" value="F:beta-N-acetylglucosaminidase activity"/>
    <property type="evidence" value="ECO:0007669"/>
    <property type="project" value="TreeGrafter"/>
</dbReference>
<evidence type="ECO:0000259" key="9">
    <source>
        <dbReference type="PROSITE" id="PS52009"/>
    </source>
</evidence>
<evidence type="ECO:0000256" key="8">
    <source>
        <dbReference type="SAM" id="MobiDB-lite"/>
    </source>
</evidence>
<reference evidence="10 11" key="1">
    <citation type="submission" date="2020-03" db="EMBL/GenBank/DDBJ databases">
        <title>Dissostichus mawsoni Genome sequencing and assembly.</title>
        <authorList>
            <person name="Park H."/>
        </authorList>
    </citation>
    <scope>NUCLEOTIDE SEQUENCE [LARGE SCALE GENOMIC DNA]</scope>
    <source>
        <strain evidence="10">DM0001</strain>
        <tissue evidence="10">Muscle</tissue>
    </source>
</reference>
<dbReference type="Gene3D" id="3.20.20.80">
    <property type="entry name" value="Glycosidases"/>
    <property type="match status" value="1"/>
</dbReference>